<reference evidence="3 4" key="1">
    <citation type="submission" date="2016-08" db="EMBL/GenBank/DDBJ databases">
        <authorList>
            <person name="Seilhamer J.J."/>
        </authorList>
    </citation>
    <scope>NUCLEOTIDE SEQUENCE [LARGE SCALE GENOMIC DNA]</scope>
    <source>
        <strain evidence="3 4">CFBP4641</strain>
    </source>
</reference>
<protein>
    <submittedName>
        <fullName evidence="3">Uncharacterized protein</fullName>
    </submittedName>
</protein>
<dbReference type="EMBL" id="MDEK01000011">
    <property type="protein sequence ID" value="PPU81930.1"/>
    <property type="molecule type" value="Genomic_DNA"/>
</dbReference>
<evidence type="ECO:0000256" key="1">
    <source>
        <dbReference type="SAM" id="MobiDB-lite"/>
    </source>
</evidence>
<accession>A0A2P5Z2R3</accession>
<keyword evidence="2" id="KW-0472">Membrane</keyword>
<name>A0A2P5Z2R3_9XANT</name>
<keyword evidence="2" id="KW-1133">Transmembrane helix</keyword>
<evidence type="ECO:0000313" key="3">
    <source>
        <dbReference type="EMBL" id="PPU81930.1"/>
    </source>
</evidence>
<sequence>MTDPTKGRRESLPHRARTSITASPLGVAVAWLWLLPLLLTYRVPFRSGGHHGETPAGRRTWMCAVRGRGRMPLPRIPGMDADPERVSAEGARQGALSFGYFSLREQRKVTRRKAKALLLHLLSPWLNCAASAAAAPYRKRPVAADAPTEKHEDGACNALSA</sequence>
<gene>
    <name evidence="3" type="ORF">XsacCFBP4641_13245</name>
</gene>
<dbReference type="AlphaFoldDB" id="A0A2P5Z2R3"/>
<evidence type="ECO:0000256" key="2">
    <source>
        <dbReference type="SAM" id="Phobius"/>
    </source>
</evidence>
<proteinExistence type="predicted"/>
<feature type="region of interest" description="Disordered" evidence="1">
    <location>
        <begin position="142"/>
        <end position="161"/>
    </location>
</feature>
<evidence type="ECO:0000313" key="4">
    <source>
        <dbReference type="Proteomes" id="UP000247346"/>
    </source>
</evidence>
<dbReference type="Proteomes" id="UP000247346">
    <property type="component" value="Unassembled WGS sequence"/>
</dbReference>
<keyword evidence="2" id="KW-0812">Transmembrane</keyword>
<comment type="caution">
    <text evidence="3">The sequence shown here is derived from an EMBL/GenBank/DDBJ whole genome shotgun (WGS) entry which is preliminary data.</text>
</comment>
<organism evidence="3 4">
    <name type="scientific">Xanthomonas sacchari</name>
    <dbReference type="NCBI Taxonomy" id="56458"/>
    <lineage>
        <taxon>Bacteria</taxon>
        <taxon>Pseudomonadati</taxon>
        <taxon>Pseudomonadota</taxon>
        <taxon>Gammaproteobacteria</taxon>
        <taxon>Lysobacterales</taxon>
        <taxon>Lysobacteraceae</taxon>
        <taxon>Xanthomonas</taxon>
    </lineage>
</organism>
<feature type="transmembrane region" description="Helical" evidence="2">
    <location>
        <begin position="20"/>
        <end position="41"/>
    </location>
</feature>